<dbReference type="EMBL" id="CP017708">
    <property type="protein sequence ID" value="WAN69717.1"/>
    <property type="molecule type" value="Genomic_DNA"/>
</dbReference>
<organism evidence="1">
    <name type="scientific">Moorena producens (strain JHB)</name>
    <dbReference type="NCBI Taxonomy" id="1454205"/>
    <lineage>
        <taxon>Bacteria</taxon>
        <taxon>Bacillati</taxon>
        <taxon>Cyanobacteriota</taxon>
        <taxon>Cyanophyceae</taxon>
        <taxon>Coleofasciculales</taxon>
        <taxon>Coleofasciculaceae</taxon>
        <taxon>Moorena</taxon>
    </lineage>
</organism>
<protein>
    <submittedName>
        <fullName evidence="1">Uncharacterized protein</fullName>
    </submittedName>
</protein>
<evidence type="ECO:0000313" key="2">
    <source>
        <dbReference type="EMBL" id="WAN69717.1"/>
    </source>
</evidence>
<accession>A0A9Q9SSI7</accession>
<evidence type="ECO:0000313" key="1">
    <source>
        <dbReference type="EMBL" id="WAN68857.1"/>
    </source>
</evidence>
<reference evidence="1" key="2">
    <citation type="submission" date="2022-10" db="EMBL/GenBank/DDBJ databases">
        <authorList>
            <person name="Ngo T.-E."/>
        </authorList>
    </citation>
    <scope>NUCLEOTIDE SEQUENCE</scope>
    <source>
        <strain evidence="1">JHB</strain>
    </source>
</reference>
<gene>
    <name evidence="2" type="ORF">BJP36_37130</name>
    <name evidence="1" type="ORF">BJP36_41580</name>
</gene>
<name>A0A9Q9SSI7_MOOP1</name>
<dbReference type="EMBL" id="CP017708">
    <property type="protein sequence ID" value="WAN68857.1"/>
    <property type="molecule type" value="Genomic_DNA"/>
</dbReference>
<reference evidence="1" key="1">
    <citation type="journal article" date="2017" name="Proc. Natl. Acad. Sci. U.S.A.">
        <title>Comparative genomics uncovers the prolific and distinctive metabolic potential of the cyanobacterial genus Moorea.</title>
        <authorList>
            <person name="Leao T."/>
            <person name="Castelao G."/>
            <person name="Korobeynikov A."/>
            <person name="Monroe E.A."/>
            <person name="Podell S."/>
            <person name="Glukhov E."/>
            <person name="Allen E.E."/>
            <person name="Gerwick W.H."/>
            <person name="Gerwick L."/>
        </authorList>
    </citation>
    <scope>NUCLEOTIDE SEQUENCE</scope>
    <source>
        <strain evidence="1">JHB</strain>
    </source>
</reference>
<proteinExistence type="predicted"/>
<sequence length="67" mass="7741">MARNPRLPAATARVNNAVALGLTMALPKQCADYLVGRLWLRQWQVETSKDPYHRRLQYQISSSIRMK</sequence>
<dbReference type="Proteomes" id="UP000176944">
    <property type="component" value="Chromosome"/>
</dbReference>
<dbReference type="AlphaFoldDB" id="A0A9Q9SSI7"/>